<proteinExistence type="inferred from homology"/>
<dbReference type="KEGG" id="sgs:AVL59_44990"/>
<gene>
    <name evidence="4" type="ORF">AVL59_44990</name>
</gene>
<dbReference type="InterPro" id="IPR012349">
    <property type="entry name" value="Split_barrel_FMN-bd"/>
</dbReference>
<evidence type="ECO:0000313" key="5">
    <source>
        <dbReference type="Proteomes" id="UP000092659"/>
    </source>
</evidence>
<evidence type="ECO:0000313" key="4">
    <source>
        <dbReference type="EMBL" id="ANP55815.1"/>
    </source>
</evidence>
<dbReference type="AlphaFoldDB" id="A0A1B1BAF1"/>
<dbReference type="EMBL" id="CP016279">
    <property type="protein sequence ID" value="ANP55815.1"/>
    <property type="molecule type" value="Genomic_DNA"/>
</dbReference>
<feature type="domain" description="Flavin reductase like" evidence="3">
    <location>
        <begin position="23"/>
        <end position="167"/>
    </location>
</feature>
<evidence type="ECO:0000259" key="3">
    <source>
        <dbReference type="SMART" id="SM00903"/>
    </source>
</evidence>
<evidence type="ECO:0000256" key="1">
    <source>
        <dbReference type="ARBA" id="ARBA00008898"/>
    </source>
</evidence>
<dbReference type="GO" id="GO:0042602">
    <property type="term" value="F:riboflavin reductase (NADPH) activity"/>
    <property type="evidence" value="ECO:0007669"/>
    <property type="project" value="TreeGrafter"/>
</dbReference>
<organism evidence="4 5">
    <name type="scientific">Streptomyces griseochromogenes</name>
    <dbReference type="NCBI Taxonomy" id="68214"/>
    <lineage>
        <taxon>Bacteria</taxon>
        <taxon>Bacillati</taxon>
        <taxon>Actinomycetota</taxon>
        <taxon>Actinomycetes</taxon>
        <taxon>Kitasatosporales</taxon>
        <taxon>Streptomycetaceae</taxon>
        <taxon>Streptomyces</taxon>
    </lineage>
</organism>
<protein>
    <recommendedName>
        <fullName evidence="3">Flavin reductase like domain-containing protein</fullName>
    </recommendedName>
</protein>
<comment type="similarity">
    <text evidence="1">Belongs to the non-flavoprotein flavin reductase family.</text>
</comment>
<name>A0A1B1BAF1_9ACTN</name>
<dbReference type="PANTHER" id="PTHR30466:SF11">
    <property type="entry name" value="FLAVIN-DEPENDENT MONOOXYGENASE, REDUCTASE SUBUNIT HSAB"/>
    <property type="match status" value="1"/>
</dbReference>
<dbReference type="Pfam" id="PF01613">
    <property type="entry name" value="Flavin_Reduct"/>
    <property type="match status" value="1"/>
</dbReference>
<reference evidence="4 5" key="1">
    <citation type="submission" date="2016-06" db="EMBL/GenBank/DDBJ databases">
        <title>Complete genome sequence of Streptomyces griseochromogenes ATCC 14511, the Blasticidin S producer.</title>
        <authorList>
            <person name="Wu L."/>
        </authorList>
    </citation>
    <scope>NUCLEOTIDE SEQUENCE [LARGE SCALE GENOMIC DNA]</scope>
    <source>
        <strain evidence="4 5">ATCC 14511</strain>
    </source>
</reference>
<accession>A0A1B1BAF1</accession>
<dbReference type="STRING" id="68214.AVL59_44990"/>
<sequence length="175" mass="18560">MRTGTGSTDTGESTLRGMFKEVMASVATPVSIVTTMSDDNLPCGATVSAFASLSIDPVMVLVSLDRRSTTLEVIRETGRFGLHVLGADQAGLALSFATKNGIDKFHGTSWRIDRGIPRLSQASAWIAASVADMVDGGDHVIVLGRVDAAEPTGRKEPLVYFRRTFGTHSPHPGNS</sequence>
<dbReference type="InterPro" id="IPR050268">
    <property type="entry name" value="NADH-dep_flavin_reductase"/>
</dbReference>
<keyword evidence="2" id="KW-0560">Oxidoreductase</keyword>
<dbReference type="InterPro" id="IPR002563">
    <property type="entry name" value="Flavin_Rdtase-like_dom"/>
</dbReference>
<dbReference type="Gene3D" id="2.30.110.10">
    <property type="entry name" value="Electron Transport, Fmn-binding Protein, Chain A"/>
    <property type="match status" value="1"/>
</dbReference>
<dbReference type="SMART" id="SM00903">
    <property type="entry name" value="Flavin_Reduct"/>
    <property type="match status" value="1"/>
</dbReference>
<evidence type="ECO:0000256" key="2">
    <source>
        <dbReference type="ARBA" id="ARBA00023002"/>
    </source>
</evidence>
<dbReference type="GO" id="GO:0010181">
    <property type="term" value="F:FMN binding"/>
    <property type="evidence" value="ECO:0007669"/>
    <property type="project" value="InterPro"/>
</dbReference>
<dbReference type="PANTHER" id="PTHR30466">
    <property type="entry name" value="FLAVIN REDUCTASE"/>
    <property type="match status" value="1"/>
</dbReference>
<dbReference type="Proteomes" id="UP000092659">
    <property type="component" value="Chromosome"/>
</dbReference>
<dbReference type="SUPFAM" id="SSF50475">
    <property type="entry name" value="FMN-binding split barrel"/>
    <property type="match status" value="1"/>
</dbReference>